<dbReference type="AlphaFoldDB" id="A0A0C2WQX8"/>
<evidence type="ECO:0000259" key="5">
    <source>
        <dbReference type="PROSITE" id="PS50118"/>
    </source>
</evidence>
<accession>A0A0C2WQX8</accession>
<proteinExistence type="predicted"/>
<evidence type="ECO:0000256" key="3">
    <source>
        <dbReference type="PROSITE-ProRule" id="PRU00267"/>
    </source>
</evidence>
<keyword evidence="7" id="KW-1185">Reference proteome</keyword>
<dbReference type="GO" id="GO:0000981">
    <property type="term" value="F:DNA-binding transcription factor activity, RNA polymerase II-specific"/>
    <property type="evidence" value="ECO:0007669"/>
    <property type="project" value="TreeGrafter"/>
</dbReference>
<feature type="DNA-binding region" description="HMG box" evidence="3">
    <location>
        <begin position="94"/>
        <end position="163"/>
    </location>
</feature>
<feature type="region of interest" description="Disordered" evidence="4">
    <location>
        <begin position="167"/>
        <end position="190"/>
    </location>
</feature>
<evidence type="ECO:0000256" key="1">
    <source>
        <dbReference type="ARBA" id="ARBA00023125"/>
    </source>
</evidence>
<protein>
    <recommendedName>
        <fullName evidence="5">HMG box domain-containing protein</fullName>
    </recommendedName>
</protein>
<dbReference type="InterPro" id="IPR051356">
    <property type="entry name" value="SOX/SOX-like_TF"/>
</dbReference>
<dbReference type="SUPFAM" id="SSF47095">
    <property type="entry name" value="HMG-box"/>
    <property type="match status" value="1"/>
</dbReference>
<reference evidence="6 7" key="1">
    <citation type="submission" date="2014-04" db="EMBL/GenBank/DDBJ databases">
        <title>Evolutionary Origins and Diversification of the Mycorrhizal Mutualists.</title>
        <authorList>
            <consortium name="DOE Joint Genome Institute"/>
            <consortium name="Mycorrhizal Genomics Consortium"/>
            <person name="Kohler A."/>
            <person name="Kuo A."/>
            <person name="Nagy L.G."/>
            <person name="Floudas D."/>
            <person name="Copeland A."/>
            <person name="Barry K.W."/>
            <person name="Cichocki N."/>
            <person name="Veneault-Fourrey C."/>
            <person name="LaButti K."/>
            <person name="Lindquist E.A."/>
            <person name="Lipzen A."/>
            <person name="Lundell T."/>
            <person name="Morin E."/>
            <person name="Murat C."/>
            <person name="Riley R."/>
            <person name="Ohm R."/>
            <person name="Sun H."/>
            <person name="Tunlid A."/>
            <person name="Henrissat B."/>
            <person name="Grigoriev I.V."/>
            <person name="Hibbett D.S."/>
            <person name="Martin F."/>
        </authorList>
    </citation>
    <scope>NUCLEOTIDE SEQUENCE [LARGE SCALE GENOMIC DNA]</scope>
    <source>
        <strain evidence="6 7">Koide BX008</strain>
    </source>
</reference>
<dbReference type="Gene3D" id="1.10.30.10">
    <property type="entry name" value="High mobility group box domain"/>
    <property type="match status" value="1"/>
</dbReference>
<dbReference type="HOGENOM" id="CLU_026247_0_0_1"/>
<dbReference type="PANTHER" id="PTHR45789">
    <property type="entry name" value="FI18025P1"/>
    <property type="match status" value="1"/>
</dbReference>
<dbReference type="GO" id="GO:0000978">
    <property type="term" value="F:RNA polymerase II cis-regulatory region sequence-specific DNA binding"/>
    <property type="evidence" value="ECO:0007669"/>
    <property type="project" value="TreeGrafter"/>
</dbReference>
<dbReference type="Pfam" id="PF00505">
    <property type="entry name" value="HMG_box"/>
    <property type="match status" value="1"/>
</dbReference>
<evidence type="ECO:0000256" key="2">
    <source>
        <dbReference type="ARBA" id="ARBA00023242"/>
    </source>
</evidence>
<dbReference type="CDD" id="cd01389">
    <property type="entry name" value="HMG-box_ROX1-like"/>
    <property type="match status" value="1"/>
</dbReference>
<organism evidence="6 7">
    <name type="scientific">Amanita muscaria (strain Koide BX008)</name>
    <dbReference type="NCBI Taxonomy" id="946122"/>
    <lineage>
        <taxon>Eukaryota</taxon>
        <taxon>Fungi</taxon>
        <taxon>Dikarya</taxon>
        <taxon>Basidiomycota</taxon>
        <taxon>Agaricomycotina</taxon>
        <taxon>Agaricomycetes</taxon>
        <taxon>Agaricomycetidae</taxon>
        <taxon>Agaricales</taxon>
        <taxon>Pluteineae</taxon>
        <taxon>Amanitaceae</taxon>
        <taxon>Amanita</taxon>
    </lineage>
</organism>
<evidence type="ECO:0000313" key="6">
    <source>
        <dbReference type="EMBL" id="KIL59131.1"/>
    </source>
</evidence>
<dbReference type="InterPro" id="IPR036910">
    <property type="entry name" value="HMG_box_dom_sf"/>
</dbReference>
<feature type="compositionally biased region" description="Basic residues" evidence="4">
    <location>
        <begin position="79"/>
        <end position="90"/>
    </location>
</feature>
<name>A0A0C2WQX8_AMAMK</name>
<dbReference type="EMBL" id="KN818322">
    <property type="protein sequence ID" value="KIL59131.1"/>
    <property type="molecule type" value="Genomic_DNA"/>
</dbReference>
<dbReference type="STRING" id="946122.A0A0C2WQX8"/>
<feature type="region of interest" description="Disordered" evidence="4">
    <location>
        <begin position="74"/>
        <end position="96"/>
    </location>
</feature>
<evidence type="ECO:0000256" key="4">
    <source>
        <dbReference type="SAM" id="MobiDB-lite"/>
    </source>
</evidence>
<dbReference type="InterPro" id="IPR009071">
    <property type="entry name" value="HMG_box_dom"/>
</dbReference>
<dbReference type="SMART" id="SM00398">
    <property type="entry name" value="HMG"/>
    <property type="match status" value="1"/>
</dbReference>
<evidence type="ECO:0000313" key="7">
    <source>
        <dbReference type="Proteomes" id="UP000054549"/>
    </source>
</evidence>
<sequence length="501" mass="55526">MAPIRITSTLQRRRRSSLALNPFIPPKAGLYTIHRPVTFAPNITPGTFVDPEEDDPTTDSLSTLFPPSDSTVPCSLSTTRKRCPPGKRRSQGYIPRPPNAFMLFRADFVRQKHVPGSIETNHGSLSKIIGNCWRALPLEEKRIWEIKAKHAKAEHKARYPDYRFRPVHNKNKEKDGLKKKEKTHPTLEDEQRCEQVAQLLLEGKKGDELAAAIKNLERLRSQIPADYTAASSLAAILPRRPSSVPLPSDYLPSYFTNIALPSLPQMHFSTSRPSSPLSISHHQRRLLGERRPSSAGPTFTSRSWTFPAMGAEHIFHQDVPTPLPVPDTSLFNDAWSSSFPTSAPTPSPSVVEDNSALFNYEMMMPQEFQAPVPIHHHTVGPLDPTTVPSLDMSWIQMGLDASSQLDSSISNPSSVYLGSPEPADDMLLASHQLAFHDSYPTQSYNAIGADFGAHPGYCTSTTTTDLNGMNGMFAAFPTFNDDPTLNHHNAFYDLNAIVASE</sequence>
<dbReference type="GO" id="GO:0005634">
    <property type="term" value="C:nucleus"/>
    <property type="evidence" value="ECO:0007669"/>
    <property type="project" value="UniProtKB-UniRule"/>
</dbReference>
<gene>
    <name evidence="6" type="ORF">M378DRAFT_169792</name>
</gene>
<dbReference type="InParanoid" id="A0A0C2WQX8"/>
<dbReference type="PANTHER" id="PTHR45789:SF2">
    <property type="entry name" value="FI18025P1"/>
    <property type="match status" value="1"/>
</dbReference>
<dbReference type="PROSITE" id="PS50118">
    <property type="entry name" value="HMG_BOX_2"/>
    <property type="match status" value="1"/>
</dbReference>
<keyword evidence="2 3" id="KW-0539">Nucleus</keyword>
<dbReference type="Proteomes" id="UP000054549">
    <property type="component" value="Unassembled WGS sequence"/>
</dbReference>
<feature type="domain" description="HMG box" evidence="5">
    <location>
        <begin position="94"/>
        <end position="163"/>
    </location>
</feature>
<keyword evidence="1 3" id="KW-0238">DNA-binding</keyword>
<dbReference type="OrthoDB" id="6247875at2759"/>